<feature type="compositionally biased region" description="Basic and acidic residues" evidence="4">
    <location>
        <begin position="704"/>
        <end position="729"/>
    </location>
</feature>
<dbReference type="GO" id="GO:0005576">
    <property type="term" value="C:extracellular region"/>
    <property type="evidence" value="ECO:0007669"/>
    <property type="project" value="UniProtKB-SubCell"/>
</dbReference>
<dbReference type="PANTHER" id="PTHR46698">
    <property type="entry name" value="CROSSVEINLESS 2"/>
    <property type="match status" value="1"/>
</dbReference>
<feature type="region of interest" description="Disordered" evidence="4">
    <location>
        <begin position="2371"/>
        <end position="2428"/>
    </location>
</feature>
<dbReference type="GO" id="GO:0036122">
    <property type="term" value="F:BMP binding"/>
    <property type="evidence" value="ECO:0007669"/>
    <property type="project" value="TreeGrafter"/>
</dbReference>
<dbReference type="EMBL" id="HBUF01013662">
    <property type="protein sequence ID" value="CAG6608935.1"/>
    <property type="molecule type" value="Transcribed_RNA"/>
</dbReference>
<dbReference type="GO" id="GO:0030513">
    <property type="term" value="P:positive regulation of BMP signaling pathway"/>
    <property type="evidence" value="ECO:0007669"/>
    <property type="project" value="TreeGrafter"/>
</dbReference>
<keyword evidence="2" id="KW-0964">Secreted</keyword>
<evidence type="ECO:0000313" key="7">
    <source>
        <dbReference type="EMBL" id="CAG6608935.1"/>
    </source>
</evidence>
<feature type="compositionally biased region" description="Polar residues" evidence="4">
    <location>
        <begin position="497"/>
        <end position="514"/>
    </location>
</feature>
<accession>A0A8D8PPC3</accession>
<dbReference type="Pfam" id="PF23334">
    <property type="entry name" value="VWC2L_2nd"/>
    <property type="match status" value="1"/>
</dbReference>
<feature type="compositionally biased region" description="Basic and acidic residues" evidence="4">
    <location>
        <begin position="1314"/>
        <end position="1360"/>
    </location>
</feature>
<feature type="region of interest" description="Disordered" evidence="4">
    <location>
        <begin position="1745"/>
        <end position="1780"/>
    </location>
</feature>
<feature type="region of interest" description="Disordered" evidence="4">
    <location>
        <begin position="2244"/>
        <end position="2272"/>
    </location>
</feature>
<feature type="region of interest" description="Disordered" evidence="4">
    <location>
        <begin position="2177"/>
        <end position="2213"/>
    </location>
</feature>
<comment type="subcellular location">
    <subcellularLocation>
        <location evidence="1">Secreted</location>
    </subcellularLocation>
</comment>
<feature type="compositionally biased region" description="Low complexity" evidence="4">
    <location>
        <begin position="1004"/>
        <end position="1020"/>
    </location>
</feature>
<feature type="region of interest" description="Disordered" evidence="4">
    <location>
        <begin position="1464"/>
        <end position="1486"/>
    </location>
</feature>
<feature type="compositionally biased region" description="Low complexity" evidence="4">
    <location>
        <begin position="744"/>
        <end position="755"/>
    </location>
</feature>
<feature type="compositionally biased region" description="Basic and acidic residues" evidence="4">
    <location>
        <begin position="2102"/>
        <end position="2113"/>
    </location>
</feature>
<dbReference type="PANTHER" id="PTHR46698:SF4">
    <property type="entry name" value="CROSSVEINLESS 2"/>
    <property type="match status" value="1"/>
</dbReference>
<dbReference type="SUPFAM" id="SSF57603">
    <property type="entry name" value="FnI-like domain"/>
    <property type="match status" value="2"/>
</dbReference>
<feature type="compositionally biased region" description="Low complexity" evidence="4">
    <location>
        <begin position="483"/>
        <end position="496"/>
    </location>
</feature>
<feature type="compositionally biased region" description="Polar residues" evidence="4">
    <location>
        <begin position="1472"/>
        <end position="1481"/>
    </location>
</feature>
<evidence type="ECO:0000259" key="6">
    <source>
        <dbReference type="PROSITE" id="PS50184"/>
    </source>
</evidence>
<feature type="region of interest" description="Disordered" evidence="4">
    <location>
        <begin position="1002"/>
        <end position="1042"/>
    </location>
</feature>
<feature type="compositionally biased region" description="Basic and acidic residues" evidence="4">
    <location>
        <begin position="2244"/>
        <end position="2258"/>
    </location>
</feature>
<feature type="region of interest" description="Disordered" evidence="4">
    <location>
        <begin position="2309"/>
        <end position="2335"/>
    </location>
</feature>
<feature type="compositionally biased region" description="Polar residues" evidence="4">
    <location>
        <begin position="1282"/>
        <end position="1292"/>
    </location>
</feature>
<feature type="compositionally biased region" description="Basic and acidic residues" evidence="4">
    <location>
        <begin position="1293"/>
        <end position="1305"/>
    </location>
</feature>
<dbReference type="InterPro" id="IPR001007">
    <property type="entry name" value="VWF_dom"/>
</dbReference>
<evidence type="ECO:0000256" key="5">
    <source>
        <dbReference type="SAM" id="SignalP"/>
    </source>
</evidence>
<feature type="region of interest" description="Disordered" evidence="4">
    <location>
        <begin position="1067"/>
        <end position="1087"/>
    </location>
</feature>
<feature type="compositionally biased region" description="Polar residues" evidence="4">
    <location>
        <begin position="2260"/>
        <end position="2269"/>
    </location>
</feature>
<feature type="region of interest" description="Disordered" evidence="4">
    <location>
        <begin position="687"/>
        <end position="760"/>
    </location>
</feature>
<feature type="compositionally biased region" description="Basic and acidic residues" evidence="4">
    <location>
        <begin position="2382"/>
        <end position="2405"/>
    </location>
</feature>
<feature type="region of interest" description="Disordered" evidence="4">
    <location>
        <begin position="2102"/>
        <end position="2124"/>
    </location>
</feature>
<feature type="region of interest" description="Disordered" evidence="4">
    <location>
        <begin position="483"/>
        <end position="530"/>
    </location>
</feature>
<dbReference type="PROSITE" id="PS50184">
    <property type="entry name" value="VWFC_2"/>
    <property type="match status" value="1"/>
</dbReference>
<feature type="chain" id="PRO_5034156651" description="VWFC domain-containing protein" evidence="5">
    <location>
        <begin position="28"/>
        <end position="2481"/>
    </location>
</feature>
<dbReference type="SMART" id="SM00214">
    <property type="entry name" value="VWC"/>
    <property type="match status" value="2"/>
</dbReference>
<sequence>MISVNWYNGVVNYSALLILIILTLCHAIPVGKLDSFNSTASYQNETLGVKDCSDGHGVYKSGDLVPRFGPCEECRCTDGHVVCAMIQCDIKPGCKTIQRPNQCCPDYQCDCVHNGKLYNNGQPLDSTLTPCQVCYCRGGALMCTKLTCYTRDDCKGTVQPGSCCPNYDHCPPLDLSRKGNDPIRNTKREMQPWFMTSPTAQPSITSTALPVDTNLTMSLSNGHQTTVAVYEHTDLTTPVYKDNQITERTTSFYIGHQTTDHTNIATKDYEDSMTTTNSDMETLTTTIATNVETEYVSEDETNTTLSQEYRSTEEPTQTQTEFSSTESVGTTLDGSFLDQFKQTSYTPLDESSTFETTNLHWNTDQMNTDSTESVWNLNTSTETIDTKTDLSARFTEHSEQEENIESRNLDEIKRDLTTTEGYTQNTDSTVFPIQTTDSSTFSDQSTTESNMISSVLSFINTVTANMARENSTTVADVTSVITSTTEISEPSTESSTMKTNVPQTDSTFEPQSGLPSDKPDISVNKQQTKDSSLLKERSADFIIAKLTNITNSLIKRVNDVSGQEVQKVDDGDVTDILIESKSKLESSEDIVIFNRKVIPENESKGQANVQNANFRRIDNNENFEIDVQNKQGHIVKMDFINVTLPPDIEEEMLKLSQILLENSEKEIVSSNKKELLSHIESGYKKIENDNETNEKDNTPVTAHRTIDKRNATDDKNSTKSKEEDVETSKNSDSTGGTGLDAQTQQDLLSSSSDSSKNSDYNVDHFEQLETDPISTFTVALDDPSGFTTDLPDNFTNETENSQIDLKFVAITNIENSKNKESLKIEESSTDAVTSTTEMNFGVEESTSFQIETTTLEEGTTVTEYYSTTANPTTIGPITTYPATTYPTTTDPITTDPTTTYPTTTYFTTTYYPTTTEQSIIGNLETTTESMSIQTTNNIFAMTTTSTDTNTESAEGQTESTIVGERLEGPTMPSNEWKIEIVPTQVHNVDDDGQMMKTDVIKLDPTSTSSSNNKSPSLRDTSSSEESDSKEDRSGESGSFNAQEIPGLLLNPNFPYLALGGFHISKETKSKNKTKGNLKPGNETENKQNIKQVIKDNQHLIIINPGTNLKESNEEETIDKFATELEKILNDGPPKETTTRKNLDGQQMYRLRDRVGDRLQIATKDILDQIMAEDRDNSDDTMKIMSTRSTKLASQLQSELYESVERGNDGLNAPPCVECSEMSVDSGVTKSENRNVSPIKLIKFDGNKEEDLRNYGRESRVNSKQTKMISLISEKNKIEDSIVQGNKTDSNFNGKDKETFSKDENSNKNTPTDVKTNEESPKETTKHDKEDDQNKISKESNHTADKTFKESNEIKRENNKSTDKVHEYNMDKYGHTLESPHSLFQITAERVDEKAEPKLFYDSEKFKKPPEIEYPEEYPEEFQYINSPPLLIVTTTVYTSVPDVQFVTTQMTNLGLSYDYLTEEYKGDKDDNNTTTESSPKNFKSDDIVAKSDNEFKNETLAHNVYKNETLAPKEIEGHNRSALIRSINDLSLEDESDFENPFETDYKKIEVIRKSALVSLKGLALQDIGANGDQKDSSEVKNLNNLLPNEAIGIDETEDKNIKSKRPSANTNLSDLQLKRNEFRNKIKPSASLTNNIKDKTKDTQKNITIQKSVTKVVRHIENKRENQKRLRNREVLTNNSRIKPIKLQTNLLSERLKSPIKRSNARRMIFEEEAEWLIPTRPTKEGQSVNKMTTENIDAEWITPRDVKSGRRNRERGRETESGRGNGGRNVPTEEQEAEWITPRGKPKTDVVHTRTTTENTDAEWIAQPIEPKRTQSRRIPQEAKRFPQKSNTEDAKQIPKDKPNAVGTRVTMQNIDAEWIPQTKQSQSRRIPQEAKRFPQVTNPEDGKQIPKVKNDAINTRGTRKNADAEWIPQTRRLKGRRIAQDTKLYPQEEKTEEKATELIIPFEKPNIKNDAVNTRPPIENVNADWIPEPNLSQSKHILQETKRSPLGTNGTSLSIADDLNKYTERTPKHIIPQSKPKGLAKIVNRGRTQEKQDPKSKNVGDAELIDSRIQEGEPSTDPAFGEQILAQQKNQTIESGHHILPEETEVLDKAESRTISRTKQETKQFPEEANTQDGTYNFPGADSLNKDEELITQPMQPRFQSFPQEANTDTEWIPTRILPQDKPRRVAKIVSRRRSQGKQFPQSREVGDAEWSAPPIQERPSDSQIDEEIKTRQENQEIDSDEQILPQEIQEIEEAELRPISKTNKEAKRFPQETITQDWSSLSRDDGIDRDARWIAQPKQLEGKQFPQEVNTEDMEWISKRIQGKQKTTAPIVNRGRSEGRQFPQPQPKVYEDVEWIVPPIPETQPSGPASVKQILPWQKNQEIIESGEQISPQDFEKAELRTIFKTNDRHRSKKPTDETNDDQPLPGQENEEFENDEQILPEEIQEIEHAESITIAKTNRHRSRNKQRYSRLSQEYPQEALNIDLKTMSTSRS</sequence>
<feature type="region of interest" description="Disordered" evidence="4">
    <location>
        <begin position="1815"/>
        <end position="1845"/>
    </location>
</feature>
<feature type="region of interest" description="Disordered" evidence="4">
    <location>
        <begin position="1281"/>
        <end position="1360"/>
    </location>
</feature>
<feature type="compositionally biased region" description="Acidic residues" evidence="4">
    <location>
        <begin position="2417"/>
        <end position="2428"/>
    </location>
</feature>
<reference evidence="7" key="1">
    <citation type="submission" date="2021-05" db="EMBL/GenBank/DDBJ databases">
        <authorList>
            <person name="Alioto T."/>
            <person name="Alioto T."/>
            <person name="Gomez Garrido J."/>
        </authorList>
    </citation>
    <scope>NUCLEOTIDE SEQUENCE</scope>
</reference>
<feature type="compositionally biased region" description="Basic and acidic residues" evidence="4">
    <location>
        <begin position="1821"/>
        <end position="1845"/>
    </location>
</feature>
<feature type="compositionally biased region" description="Basic and acidic residues" evidence="4">
    <location>
        <begin position="687"/>
        <end position="697"/>
    </location>
</feature>
<feature type="region of interest" description="Disordered" evidence="4">
    <location>
        <begin position="2440"/>
        <end position="2465"/>
    </location>
</feature>
<organism evidence="7">
    <name type="scientific">Cacopsylla melanoneura</name>
    <dbReference type="NCBI Taxonomy" id="428564"/>
    <lineage>
        <taxon>Eukaryota</taxon>
        <taxon>Metazoa</taxon>
        <taxon>Ecdysozoa</taxon>
        <taxon>Arthropoda</taxon>
        <taxon>Hexapoda</taxon>
        <taxon>Insecta</taxon>
        <taxon>Pterygota</taxon>
        <taxon>Neoptera</taxon>
        <taxon>Paraneoptera</taxon>
        <taxon>Hemiptera</taxon>
        <taxon>Sternorrhyncha</taxon>
        <taxon>Psylloidea</taxon>
        <taxon>Psyllidae</taxon>
        <taxon>Psyllinae</taxon>
        <taxon>Cacopsylla</taxon>
    </lineage>
</organism>
<evidence type="ECO:0000256" key="4">
    <source>
        <dbReference type="SAM" id="MobiDB-lite"/>
    </source>
</evidence>
<evidence type="ECO:0000256" key="2">
    <source>
        <dbReference type="ARBA" id="ARBA00022525"/>
    </source>
</evidence>
<dbReference type="Gene3D" id="2.10.70.10">
    <property type="entry name" value="Complement Module, domain 1"/>
    <property type="match status" value="1"/>
</dbReference>
<evidence type="ECO:0000256" key="3">
    <source>
        <dbReference type="ARBA" id="ARBA00022729"/>
    </source>
</evidence>
<keyword evidence="3 5" id="KW-0732">Signal</keyword>
<name>A0A8D8PPC3_9HEMI</name>
<evidence type="ECO:0000256" key="1">
    <source>
        <dbReference type="ARBA" id="ARBA00004613"/>
    </source>
</evidence>
<feature type="region of interest" description="Disordered" evidence="4">
    <location>
        <begin position="296"/>
        <end position="330"/>
    </location>
</feature>
<feature type="compositionally biased region" description="Basic residues" evidence="4">
    <location>
        <begin position="2446"/>
        <end position="2457"/>
    </location>
</feature>
<dbReference type="InterPro" id="IPR052424">
    <property type="entry name" value="Kielin_Chordin-BMP_Reg"/>
</dbReference>
<proteinExistence type="predicted"/>
<feature type="signal peptide" evidence="5">
    <location>
        <begin position="1"/>
        <end position="27"/>
    </location>
</feature>
<feature type="domain" description="VWFC" evidence="6">
    <location>
        <begin position="111"/>
        <end position="171"/>
    </location>
</feature>
<feature type="compositionally biased region" description="Low complexity" evidence="4">
    <location>
        <begin position="314"/>
        <end position="327"/>
    </location>
</feature>
<protein>
    <recommendedName>
        <fullName evidence="6">VWFC domain-containing protein</fullName>
    </recommendedName>
</protein>
<feature type="compositionally biased region" description="Polar residues" evidence="4">
    <location>
        <begin position="2371"/>
        <end position="2380"/>
    </location>
</feature>